<proteinExistence type="predicted"/>
<dbReference type="Proteomes" id="UP000245678">
    <property type="component" value="Unassembled WGS sequence"/>
</dbReference>
<gene>
    <name evidence="1" type="ORF">LX99_03980</name>
</gene>
<dbReference type="RefSeq" id="WP_109609393.1">
    <property type="nucleotide sequence ID" value="NZ_QGHA01000009.1"/>
</dbReference>
<evidence type="ECO:0000313" key="1">
    <source>
        <dbReference type="EMBL" id="PWK74179.1"/>
    </source>
</evidence>
<protein>
    <recommendedName>
        <fullName evidence="3">Lipoprotein</fullName>
    </recommendedName>
</protein>
<dbReference type="PROSITE" id="PS51257">
    <property type="entry name" value="PROKAR_LIPOPROTEIN"/>
    <property type="match status" value="1"/>
</dbReference>
<reference evidence="1 2" key="1">
    <citation type="submission" date="2018-05" db="EMBL/GenBank/DDBJ databases">
        <title>Genomic Encyclopedia of Archaeal and Bacterial Type Strains, Phase II (KMG-II): from individual species to whole genera.</title>
        <authorList>
            <person name="Goeker M."/>
        </authorList>
    </citation>
    <scope>NUCLEOTIDE SEQUENCE [LARGE SCALE GENOMIC DNA]</scope>
    <source>
        <strain evidence="1 2">DSM 19975</strain>
    </source>
</reference>
<comment type="caution">
    <text evidence="1">The sequence shown here is derived from an EMBL/GenBank/DDBJ whole genome shotgun (WGS) entry which is preliminary data.</text>
</comment>
<dbReference type="AlphaFoldDB" id="A0A316H412"/>
<keyword evidence="2" id="KW-1185">Reference proteome</keyword>
<dbReference type="EMBL" id="QGHA01000009">
    <property type="protein sequence ID" value="PWK74179.1"/>
    <property type="molecule type" value="Genomic_DNA"/>
</dbReference>
<evidence type="ECO:0000313" key="2">
    <source>
        <dbReference type="Proteomes" id="UP000245678"/>
    </source>
</evidence>
<name>A0A316H412_9SPHI</name>
<organism evidence="1 2">
    <name type="scientific">Mucilaginibacter oryzae</name>
    <dbReference type="NCBI Taxonomy" id="468058"/>
    <lineage>
        <taxon>Bacteria</taxon>
        <taxon>Pseudomonadati</taxon>
        <taxon>Bacteroidota</taxon>
        <taxon>Sphingobacteriia</taxon>
        <taxon>Sphingobacteriales</taxon>
        <taxon>Sphingobacteriaceae</taxon>
        <taxon>Mucilaginibacter</taxon>
    </lineage>
</organism>
<accession>A0A316H412</accession>
<sequence length="171" mass="18964">MLNYKLVSIIKRISAVIVCFLFSCNLAVKNGNKGFAGSIAQSKKLGVFISEYQPLTNDDKINQSLHINIKSAWIEHSWVYAGLLSNKAEIDESSVNLIIITDNNGLKDCFDRWLISAESNNYFTCASGNGLIGNFQAVPRDSIITCKVESRLAVQKRDSTALIGYIKLKKL</sequence>
<evidence type="ECO:0008006" key="3">
    <source>
        <dbReference type="Google" id="ProtNLM"/>
    </source>
</evidence>